<name>A0A942V0Y5_9FIRM</name>
<keyword evidence="3" id="KW-0282">Flagellum</keyword>
<dbReference type="EMBL" id="WSFT01000053">
    <property type="protein sequence ID" value="MBS4539866.1"/>
    <property type="molecule type" value="Genomic_DNA"/>
</dbReference>
<evidence type="ECO:0000259" key="1">
    <source>
        <dbReference type="Pfam" id="PF07238"/>
    </source>
</evidence>
<dbReference type="AlphaFoldDB" id="A0A942V0Y5"/>
<evidence type="ECO:0000259" key="2">
    <source>
        <dbReference type="Pfam" id="PF12945"/>
    </source>
</evidence>
<reference evidence="3" key="1">
    <citation type="submission" date="2019-12" db="EMBL/GenBank/DDBJ databases">
        <title>Clostridiaceae gen. nov. sp. nov., isolated from sediment in Xinjiang, China.</title>
        <authorList>
            <person name="Zhang R."/>
        </authorList>
    </citation>
    <scope>NUCLEOTIDE SEQUENCE</scope>
    <source>
        <strain evidence="3">D2Q-11</strain>
    </source>
</reference>
<organism evidence="3 4">
    <name type="scientific">Anaeromonas frigoriresistens</name>
    <dbReference type="NCBI Taxonomy" id="2683708"/>
    <lineage>
        <taxon>Bacteria</taxon>
        <taxon>Bacillati</taxon>
        <taxon>Bacillota</taxon>
        <taxon>Tissierellia</taxon>
        <taxon>Tissierellales</taxon>
        <taxon>Thermohalobacteraceae</taxon>
        <taxon>Anaeromonas</taxon>
    </lineage>
</organism>
<accession>A0A942V0Y5</accession>
<feature type="domain" description="Type III secretion system flagellar brake protein YcgR PilZN" evidence="2">
    <location>
        <begin position="10"/>
        <end position="88"/>
    </location>
</feature>
<dbReference type="SUPFAM" id="SSF141371">
    <property type="entry name" value="PilZ domain-like"/>
    <property type="match status" value="1"/>
</dbReference>
<dbReference type="Pfam" id="PF07238">
    <property type="entry name" value="PilZ"/>
    <property type="match status" value="1"/>
</dbReference>
<keyword evidence="3" id="KW-0966">Cell projection</keyword>
<evidence type="ECO:0000313" key="3">
    <source>
        <dbReference type="EMBL" id="MBS4539866.1"/>
    </source>
</evidence>
<gene>
    <name evidence="3" type="ORF">GOQ27_15430</name>
</gene>
<keyword evidence="4" id="KW-1185">Reference proteome</keyword>
<evidence type="ECO:0000313" key="4">
    <source>
        <dbReference type="Proteomes" id="UP000724672"/>
    </source>
</evidence>
<feature type="domain" description="PilZ" evidence="1">
    <location>
        <begin position="97"/>
        <end position="198"/>
    </location>
</feature>
<dbReference type="GO" id="GO:0035438">
    <property type="term" value="F:cyclic-di-GMP binding"/>
    <property type="evidence" value="ECO:0007669"/>
    <property type="project" value="InterPro"/>
</dbReference>
<proteinExistence type="predicted"/>
<dbReference type="Proteomes" id="UP000724672">
    <property type="component" value="Unassembled WGS sequence"/>
</dbReference>
<comment type="caution">
    <text evidence="3">The sequence shown here is derived from an EMBL/GenBank/DDBJ whole genome shotgun (WGS) entry which is preliminary data.</text>
</comment>
<dbReference type="InterPro" id="IPR009926">
    <property type="entry name" value="T3SS_YcgR_PilZN"/>
</dbReference>
<dbReference type="Gene3D" id="2.40.10.220">
    <property type="entry name" value="predicted glycosyltransferase like domains"/>
    <property type="match status" value="1"/>
</dbReference>
<dbReference type="Pfam" id="PF12945">
    <property type="entry name" value="PilZNR"/>
    <property type="match status" value="1"/>
</dbReference>
<dbReference type="RefSeq" id="WP_203367776.1">
    <property type="nucleotide sequence ID" value="NZ_WSFT01000053.1"/>
</dbReference>
<protein>
    <submittedName>
        <fullName evidence="3">Flagellar brake protein</fullName>
    </submittedName>
</protein>
<sequence>MNKTTPNLELGNKIEIYIGNQGYVSQVSDIINKDKLIILGPIKYGKLVNILIGTELKIMFTLKDKARYWFNGVVENVDRENLYKLHIKKINDTVKLQEREYFRLKKILDVSITLDNNDIIKVFTEDISGKGLKIVTKRTFNLGDNLFLEFSLNDKNIKTTGEVVRVEDYDEINNNIYGICYNNLDKESRDIIVKYIFEEQRKLRKKGLN</sequence>
<keyword evidence="3" id="KW-0969">Cilium</keyword>
<dbReference type="InterPro" id="IPR009875">
    <property type="entry name" value="PilZ_domain"/>
</dbReference>